<gene>
    <name evidence="1" type="ORF">PR048_014374</name>
</gene>
<accession>A0ABQ9HET7</accession>
<comment type="caution">
    <text evidence="1">The sequence shown here is derived from an EMBL/GenBank/DDBJ whole genome shotgun (WGS) entry which is preliminary data.</text>
</comment>
<evidence type="ECO:0008006" key="3">
    <source>
        <dbReference type="Google" id="ProtNLM"/>
    </source>
</evidence>
<reference evidence="1 2" key="1">
    <citation type="submission" date="2023-02" db="EMBL/GenBank/DDBJ databases">
        <title>LHISI_Scaffold_Assembly.</title>
        <authorList>
            <person name="Stuart O.P."/>
            <person name="Cleave R."/>
            <person name="Magrath M.J.L."/>
            <person name="Mikheyev A.S."/>
        </authorList>
    </citation>
    <scope>NUCLEOTIDE SEQUENCE [LARGE SCALE GENOMIC DNA]</scope>
    <source>
        <strain evidence="1">Daus_M_001</strain>
        <tissue evidence="1">Leg muscle</tissue>
    </source>
</reference>
<dbReference type="EMBL" id="JARBHB010000005">
    <property type="protein sequence ID" value="KAJ8882563.1"/>
    <property type="molecule type" value="Genomic_DNA"/>
</dbReference>
<name>A0ABQ9HET7_9NEOP</name>
<evidence type="ECO:0000313" key="1">
    <source>
        <dbReference type="EMBL" id="KAJ8882563.1"/>
    </source>
</evidence>
<protein>
    <recommendedName>
        <fullName evidence="3">HAT C-terminal dimerisation domain-containing protein</fullName>
    </recommendedName>
</protein>
<dbReference type="Proteomes" id="UP001159363">
    <property type="component" value="Chromosome 4"/>
</dbReference>
<organism evidence="1 2">
    <name type="scientific">Dryococelus australis</name>
    <dbReference type="NCBI Taxonomy" id="614101"/>
    <lineage>
        <taxon>Eukaryota</taxon>
        <taxon>Metazoa</taxon>
        <taxon>Ecdysozoa</taxon>
        <taxon>Arthropoda</taxon>
        <taxon>Hexapoda</taxon>
        <taxon>Insecta</taxon>
        <taxon>Pterygota</taxon>
        <taxon>Neoptera</taxon>
        <taxon>Polyneoptera</taxon>
        <taxon>Phasmatodea</taxon>
        <taxon>Verophasmatodea</taxon>
        <taxon>Anareolatae</taxon>
        <taxon>Phasmatidae</taxon>
        <taxon>Eurycanthinae</taxon>
        <taxon>Dryococelus</taxon>
    </lineage>
</organism>
<sequence length="144" mass="17004">MSMLISIRFSLNAKRKQNHLALSQDSPEQYYRRVLFIPYKEELIYSLKERCATHKKTIQCLENILPSYADDKDLYLLNQHLLFTRKTQNTQARRFCGRSGKFTTATAERSFSIRKRLKTYLRNITGNDKLTGLALMGMQETFRR</sequence>
<keyword evidence="2" id="KW-1185">Reference proteome</keyword>
<proteinExistence type="predicted"/>
<evidence type="ECO:0000313" key="2">
    <source>
        <dbReference type="Proteomes" id="UP001159363"/>
    </source>
</evidence>